<protein>
    <submittedName>
        <fullName evidence="2">Uncharacterized protein</fullName>
    </submittedName>
</protein>
<dbReference type="AlphaFoldDB" id="S4MMN2"/>
<name>S4MMN2_9ACTN</name>
<reference evidence="2 3" key="1">
    <citation type="submission" date="2013-02" db="EMBL/GenBank/DDBJ databases">
        <title>Draft Genome Sequence of Streptomyces afghaniensis, Which Produces Compounds of the Julimycin B-Complex.</title>
        <authorList>
            <person name="Gruening B.A."/>
            <person name="Praeg A."/>
            <person name="Erxleben A."/>
            <person name="Guenther S."/>
            <person name="Fiedler H.-P."/>
            <person name="Goodfellow M."/>
            <person name="Mueller M."/>
        </authorList>
    </citation>
    <scope>NUCLEOTIDE SEQUENCE [LARGE SCALE GENOMIC DNA]</scope>
    <source>
        <strain evidence="2 3">772</strain>
    </source>
</reference>
<evidence type="ECO:0000313" key="2">
    <source>
        <dbReference type="EMBL" id="EPJ34707.1"/>
    </source>
</evidence>
<sequence>MISGCRRTGLADVNRRPRGRQGRGGRTRWEWPADRAGGLLIPGGIGGIRRSPPLRQG</sequence>
<dbReference type="HOGENOM" id="CLU_2994550_0_0_11"/>
<accession>S4MMN2</accession>
<gene>
    <name evidence="2" type="ORF">STAFG_8252</name>
</gene>
<comment type="caution">
    <text evidence="2">The sequence shown here is derived from an EMBL/GenBank/DDBJ whole genome shotgun (WGS) entry which is preliminary data.</text>
</comment>
<feature type="region of interest" description="Disordered" evidence="1">
    <location>
        <begin position="1"/>
        <end position="31"/>
    </location>
</feature>
<dbReference type="EMBL" id="AOPY01001685">
    <property type="protein sequence ID" value="EPJ34707.1"/>
    <property type="molecule type" value="Genomic_DNA"/>
</dbReference>
<feature type="compositionally biased region" description="Basic residues" evidence="1">
    <location>
        <begin position="16"/>
        <end position="26"/>
    </location>
</feature>
<dbReference type="Proteomes" id="UP000015001">
    <property type="component" value="Unassembled WGS sequence"/>
</dbReference>
<evidence type="ECO:0000313" key="3">
    <source>
        <dbReference type="Proteomes" id="UP000015001"/>
    </source>
</evidence>
<evidence type="ECO:0000256" key="1">
    <source>
        <dbReference type="SAM" id="MobiDB-lite"/>
    </source>
</evidence>
<proteinExistence type="predicted"/>
<organism evidence="2 3">
    <name type="scientific">Streptomyces afghaniensis 772</name>
    <dbReference type="NCBI Taxonomy" id="1283301"/>
    <lineage>
        <taxon>Bacteria</taxon>
        <taxon>Bacillati</taxon>
        <taxon>Actinomycetota</taxon>
        <taxon>Actinomycetes</taxon>
        <taxon>Kitasatosporales</taxon>
        <taxon>Streptomycetaceae</taxon>
        <taxon>Streptomyces</taxon>
    </lineage>
</organism>
<keyword evidence="3" id="KW-1185">Reference proteome</keyword>